<comment type="caution">
    <text evidence="4">The sequence shown here is derived from an EMBL/GenBank/DDBJ whole genome shotgun (WGS) entry which is preliminary data.</text>
</comment>
<organism evidence="4 5">
    <name type="scientific">Alkalispirochaeta sphaeroplastigenens</name>
    <dbReference type="NCBI Taxonomy" id="1187066"/>
    <lineage>
        <taxon>Bacteria</taxon>
        <taxon>Pseudomonadati</taxon>
        <taxon>Spirochaetota</taxon>
        <taxon>Spirochaetia</taxon>
        <taxon>Spirochaetales</taxon>
        <taxon>Spirochaetaceae</taxon>
        <taxon>Alkalispirochaeta</taxon>
    </lineage>
</organism>
<evidence type="ECO:0000259" key="3">
    <source>
        <dbReference type="PROSITE" id="PS51668"/>
    </source>
</evidence>
<evidence type="ECO:0000256" key="2">
    <source>
        <dbReference type="ARBA" id="ARBA00033753"/>
    </source>
</evidence>
<evidence type="ECO:0000313" key="5">
    <source>
        <dbReference type="Proteomes" id="UP000237350"/>
    </source>
</evidence>
<reference evidence="5" key="1">
    <citation type="submission" date="2015-12" db="EMBL/GenBank/DDBJ databases">
        <authorList>
            <person name="Lodha T.D."/>
            <person name="Chintalapati S."/>
            <person name="Chintalapati V.R."/>
            <person name="Sravanthi T."/>
        </authorList>
    </citation>
    <scope>NUCLEOTIDE SEQUENCE [LARGE SCALE GENOMIC DNA]</scope>
    <source>
        <strain evidence="5">JC133</strain>
    </source>
</reference>
<dbReference type="PANTHER" id="PTHR12818">
    <property type="entry name" value="TRNA (ADENINE(37)-N6)-METHYLTRANSFERASE"/>
    <property type="match status" value="1"/>
</dbReference>
<dbReference type="Pfam" id="PF01980">
    <property type="entry name" value="TrmO_N"/>
    <property type="match status" value="1"/>
</dbReference>
<dbReference type="EMBL" id="LPWH01000055">
    <property type="protein sequence ID" value="POR03095.1"/>
    <property type="molecule type" value="Genomic_DNA"/>
</dbReference>
<dbReference type="InterPro" id="IPR036414">
    <property type="entry name" value="YaeB_N_sf"/>
</dbReference>
<dbReference type="Proteomes" id="UP000237350">
    <property type="component" value="Unassembled WGS sequence"/>
</dbReference>
<dbReference type="InterPro" id="IPR040372">
    <property type="entry name" value="YaeB-like"/>
</dbReference>
<accession>A0A2S4JU95</accession>
<dbReference type="Gene3D" id="2.40.30.70">
    <property type="entry name" value="YaeB-like"/>
    <property type="match status" value="1"/>
</dbReference>
<dbReference type="PANTHER" id="PTHR12818:SF0">
    <property type="entry name" value="TRNA (ADENINE(37)-N6)-METHYLTRANSFERASE"/>
    <property type="match status" value="1"/>
</dbReference>
<dbReference type="InterPro" id="IPR023370">
    <property type="entry name" value="TrmO-like_N"/>
</dbReference>
<protein>
    <recommendedName>
        <fullName evidence="3">TsaA-like domain-containing protein</fullName>
    </recommendedName>
</protein>
<name>A0A2S4JU95_9SPIO</name>
<dbReference type="OrthoDB" id="9799092at2"/>
<sequence>MTDTMTIRPLGRVEKTGEGAFVQLREEFWPGLHGLQEFSHVIILWWGEEEPREGSSPGPGKISLTVDLPYAPGVQAGLFATRSPLRPNSVNITVAGLRETDPARGRIKLDELDAFAGTAVIDIKPYYGCLDRVQDYRQPQWVPAEWGEWYYPLPEETW</sequence>
<dbReference type="PROSITE" id="PS51668">
    <property type="entry name" value="TSAA_2"/>
    <property type="match status" value="1"/>
</dbReference>
<comment type="similarity">
    <text evidence="2">Belongs to the tRNA methyltransferase O family.</text>
</comment>
<dbReference type="InterPro" id="IPR036413">
    <property type="entry name" value="YaeB-like_sf"/>
</dbReference>
<keyword evidence="5" id="KW-1185">Reference proteome</keyword>
<dbReference type="RefSeq" id="WP_103679933.1">
    <property type="nucleotide sequence ID" value="NZ_LPWH01000055.1"/>
</dbReference>
<dbReference type="AlphaFoldDB" id="A0A2S4JU95"/>
<proteinExistence type="inferred from homology"/>
<evidence type="ECO:0000256" key="1">
    <source>
        <dbReference type="ARBA" id="ARBA00022691"/>
    </source>
</evidence>
<dbReference type="SUPFAM" id="SSF118196">
    <property type="entry name" value="YaeB-like"/>
    <property type="match status" value="1"/>
</dbReference>
<keyword evidence="1" id="KW-0949">S-adenosyl-L-methionine</keyword>
<evidence type="ECO:0000313" key="4">
    <source>
        <dbReference type="EMBL" id="POR03095.1"/>
    </source>
</evidence>
<feature type="domain" description="TsaA-like" evidence="3">
    <location>
        <begin position="7"/>
        <end position="135"/>
    </location>
</feature>
<gene>
    <name evidence="4" type="ORF">AU468_05965</name>
</gene>